<gene>
    <name evidence="2" type="ORF">LCGC14_1551450</name>
</gene>
<reference evidence="2" key="1">
    <citation type="journal article" date="2015" name="Nature">
        <title>Complex archaea that bridge the gap between prokaryotes and eukaryotes.</title>
        <authorList>
            <person name="Spang A."/>
            <person name="Saw J.H."/>
            <person name="Jorgensen S.L."/>
            <person name="Zaremba-Niedzwiedzka K."/>
            <person name="Martijn J."/>
            <person name="Lind A.E."/>
            <person name="van Eijk R."/>
            <person name="Schleper C."/>
            <person name="Guy L."/>
            <person name="Ettema T.J."/>
        </authorList>
    </citation>
    <scope>NUCLEOTIDE SEQUENCE</scope>
</reference>
<dbReference type="AlphaFoldDB" id="A0A0F9JB50"/>
<comment type="caution">
    <text evidence="2">The sequence shown here is derived from an EMBL/GenBank/DDBJ whole genome shotgun (WGS) entry which is preliminary data.</text>
</comment>
<accession>A0A0F9JB50</accession>
<feature type="non-terminal residue" evidence="2">
    <location>
        <position position="28"/>
    </location>
</feature>
<name>A0A0F9JB50_9ZZZZ</name>
<protein>
    <submittedName>
        <fullName evidence="2">Uncharacterized protein</fullName>
    </submittedName>
</protein>
<feature type="transmembrane region" description="Helical" evidence="1">
    <location>
        <begin position="7"/>
        <end position="27"/>
    </location>
</feature>
<evidence type="ECO:0000256" key="1">
    <source>
        <dbReference type="SAM" id="Phobius"/>
    </source>
</evidence>
<keyword evidence="1" id="KW-0472">Membrane</keyword>
<dbReference type="EMBL" id="LAZR01011866">
    <property type="protein sequence ID" value="KKM56625.1"/>
    <property type="molecule type" value="Genomic_DNA"/>
</dbReference>
<proteinExistence type="predicted"/>
<evidence type="ECO:0000313" key="2">
    <source>
        <dbReference type="EMBL" id="KKM56625.1"/>
    </source>
</evidence>
<sequence>MSDGDCAQFFVAWCVLLAASIITLPIYS</sequence>
<keyword evidence="1" id="KW-1133">Transmembrane helix</keyword>
<organism evidence="2">
    <name type="scientific">marine sediment metagenome</name>
    <dbReference type="NCBI Taxonomy" id="412755"/>
    <lineage>
        <taxon>unclassified sequences</taxon>
        <taxon>metagenomes</taxon>
        <taxon>ecological metagenomes</taxon>
    </lineage>
</organism>
<keyword evidence="1" id="KW-0812">Transmembrane</keyword>